<organism evidence="1 2">
    <name type="scientific">Rotaria sordida</name>
    <dbReference type="NCBI Taxonomy" id="392033"/>
    <lineage>
        <taxon>Eukaryota</taxon>
        <taxon>Metazoa</taxon>
        <taxon>Spiralia</taxon>
        <taxon>Gnathifera</taxon>
        <taxon>Rotifera</taxon>
        <taxon>Eurotatoria</taxon>
        <taxon>Bdelloidea</taxon>
        <taxon>Philodinida</taxon>
        <taxon>Philodinidae</taxon>
        <taxon>Rotaria</taxon>
    </lineage>
</organism>
<evidence type="ECO:0000313" key="1">
    <source>
        <dbReference type="EMBL" id="CAF3863104.1"/>
    </source>
</evidence>
<proteinExistence type="predicted"/>
<reference evidence="1" key="1">
    <citation type="submission" date="2021-02" db="EMBL/GenBank/DDBJ databases">
        <authorList>
            <person name="Nowell W R."/>
        </authorList>
    </citation>
    <scope>NUCLEOTIDE SEQUENCE</scope>
</reference>
<gene>
    <name evidence="1" type="ORF">JBS370_LOCUS18877</name>
</gene>
<protein>
    <submittedName>
        <fullName evidence="1">Uncharacterized protein</fullName>
    </submittedName>
</protein>
<dbReference type="EMBL" id="CAJOBD010002191">
    <property type="protein sequence ID" value="CAF3863104.1"/>
    <property type="molecule type" value="Genomic_DNA"/>
</dbReference>
<dbReference type="Proteomes" id="UP000663836">
    <property type="component" value="Unassembled WGS sequence"/>
</dbReference>
<name>A0A819F7H6_9BILA</name>
<evidence type="ECO:0000313" key="2">
    <source>
        <dbReference type="Proteomes" id="UP000663836"/>
    </source>
</evidence>
<comment type="caution">
    <text evidence="1">The sequence shown here is derived from an EMBL/GenBank/DDBJ whole genome shotgun (WGS) entry which is preliminary data.</text>
</comment>
<dbReference type="AlphaFoldDB" id="A0A819F7H6"/>
<accession>A0A819F7H6</accession>
<sequence length="83" mass="9418">MSNYIDKNSVVSKAAYVLIYQQKEESSQQQYTTCINDASPASNKQPYKFGEGKKNFYVLPDSTDYNQDARCSECFTQALQAII</sequence>